<dbReference type="Proteomes" id="UP000183255">
    <property type="component" value="Unassembled WGS sequence"/>
</dbReference>
<protein>
    <submittedName>
        <fullName evidence="2">Plasmid stabilization system protein ParE</fullName>
    </submittedName>
</protein>
<reference evidence="2 3" key="1">
    <citation type="submission" date="2016-10" db="EMBL/GenBank/DDBJ databases">
        <authorList>
            <person name="de Groot N.N."/>
        </authorList>
    </citation>
    <scope>NUCLEOTIDE SEQUENCE [LARGE SCALE GENOMIC DNA]</scope>
    <source>
        <strain evidence="2 3">CGMCC 1.5058</strain>
    </source>
</reference>
<dbReference type="Gene3D" id="3.30.2310.20">
    <property type="entry name" value="RelE-like"/>
    <property type="match status" value="1"/>
</dbReference>
<sequence length="111" mass="13177">MSQPSDYNSVYHSVLTCGKEDLMKIKVYLEQEFNVELAAEKINEMLNSIKQFEQFPFMGRPLMSVIDIPTDYMYFVLEKNYVFYRLEKETVKIIRIIDTRQNFINILFGNG</sequence>
<dbReference type="InterPro" id="IPR035093">
    <property type="entry name" value="RelE/ParE_toxin_dom_sf"/>
</dbReference>
<organism evidence="2 3">
    <name type="scientific">Proteiniclasticum ruminis</name>
    <dbReference type="NCBI Taxonomy" id="398199"/>
    <lineage>
        <taxon>Bacteria</taxon>
        <taxon>Bacillati</taxon>
        <taxon>Bacillota</taxon>
        <taxon>Clostridia</taxon>
        <taxon>Eubacteriales</taxon>
        <taxon>Clostridiaceae</taxon>
        <taxon>Proteiniclasticum</taxon>
    </lineage>
</organism>
<dbReference type="Pfam" id="PF05016">
    <property type="entry name" value="ParE_toxin"/>
    <property type="match status" value="1"/>
</dbReference>
<proteinExistence type="predicted"/>
<evidence type="ECO:0000313" key="2">
    <source>
        <dbReference type="EMBL" id="SDJ19083.1"/>
    </source>
</evidence>
<dbReference type="InterPro" id="IPR007712">
    <property type="entry name" value="RelE/ParE_toxin"/>
</dbReference>
<keyword evidence="1" id="KW-1277">Toxin-antitoxin system</keyword>
<dbReference type="EMBL" id="FNDZ01000009">
    <property type="protein sequence ID" value="SDJ19083.1"/>
    <property type="molecule type" value="Genomic_DNA"/>
</dbReference>
<evidence type="ECO:0000256" key="1">
    <source>
        <dbReference type="ARBA" id="ARBA00022649"/>
    </source>
</evidence>
<evidence type="ECO:0000313" key="3">
    <source>
        <dbReference type="Proteomes" id="UP000183255"/>
    </source>
</evidence>
<dbReference type="AlphaFoldDB" id="A0A1G8RQ95"/>
<gene>
    <name evidence="2" type="ORF">SAMN05421804_10946</name>
</gene>
<accession>A0A1G8RQ95</accession>
<name>A0A1G8RQ95_9CLOT</name>